<dbReference type="CDD" id="cd07012">
    <property type="entry name" value="PBP2_Bug_TTT"/>
    <property type="match status" value="1"/>
</dbReference>
<evidence type="ECO:0000256" key="2">
    <source>
        <dbReference type="SAM" id="SignalP"/>
    </source>
</evidence>
<proteinExistence type="inferred from homology"/>
<dbReference type="Gene3D" id="3.40.190.150">
    <property type="entry name" value="Bordetella uptake gene, domain 1"/>
    <property type="match status" value="1"/>
</dbReference>
<feature type="signal peptide" evidence="2">
    <location>
        <begin position="1"/>
        <end position="26"/>
    </location>
</feature>
<accession>A0A9X2BUW2</accession>
<dbReference type="PIRSF" id="PIRSF017082">
    <property type="entry name" value="YflP"/>
    <property type="match status" value="1"/>
</dbReference>
<protein>
    <submittedName>
        <fullName evidence="3">Tripartite tricarboxylate transporter substrate binding protein</fullName>
    </submittedName>
</protein>
<sequence>MSVPRRRALLQATLALPMARALRASAQDGPYPDRPITVISPWAAGGSSDSFLRILAQYLTGELGQSVVVENRSGAAGTVGHAYAARAKPDGYTLLFGTNSTYAIAPFLYDNLPYDNDRAFAPIMLAGTNPQVLCVSKTLPVTDFAGFLAYARAGQDRLTFASSGIGGTSHLATELLMSMGGFSMLHVPYRGGGPAAQALVAGEVGVDFIDAITAKPLVEGGVVRAIGISSRERARLFPAVPTIAEAGLPGFESSTDFAWFAPAGTPEPIIRRLLAAGQKALRDPAVRERVMAQGIEPIGSGPAEFAAYLAREKAKWGEIIRSRNIRLAP</sequence>
<dbReference type="Gene3D" id="3.40.190.10">
    <property type="entry name" value="Periplasmic binding protein-like II"/>
    <property type="match status" value="1"/>
</dbReference>
<reference evidence="3" key="1">
    <citation type="submission" date="2022-04" db="EMBL/GenBank/DDBJ databases">
        <title>Roseomonas acroporae sp. nov., isolated from coral Acropora digitifera.</title>
        <authorList>
            <person name="Sun H."/>
        </authorList>
    </citation>
    <scope>NUCLEOTIDE SEQUENCE</scope>
    <source>
        <strain evidence="3">NAR14</strain>
    </source>
</reference>
<feature type="chain" id="PRO_5040908182" evidence="2">
    <location>
        <begin position="27"/>
        <end position="329"/>
    </location>
</feature>
<dbReference type="EMBL" id="JALPRX010000072">
    <property type="protein sequence ID" value="MCK8785997.1"/>
    <property type="molecule type" value="Genomic_DNA"/>
</dbReference>
<organism evidence="3 4">
    <name type="scientific">Roseomonas acroporae</name>
    <dbReference type="NCBI Taxonomy" id="2937791"/>
    <lineage>
        <taxon>Bacteria</taxon>
        <taxon>Pseudomonadati</taxon>
        <taxon>Pseudomonadota</taxon>
        <taxon>Alphaproteobacteria</taxon>
        <taxon>Acetobacterales</taxon>
        <taxon>Roseomonadaceae</taxon>
        <taxon>Roseomonas</taxon>
    </lineage>
</organism>
<evidence type="ECO:0000256" key="1">
    <source>
        <dbReference type="ARBA" id="ARBA00006987"/>
    </source>
</evidence>
<dbReference type="PANTHER" id="PTHR42928:SF5">
    <property type="entry name" value="BLR1237 PROTEIN"/>
    <property type="match status" value="1"/>
</dbReference>
<dbReference type="Pfam" id="PF03401">
    <property type="entry name" value="TctC"/>
    <property type="match status" value="1"/>
</dbReference>
<evidence type="ECO:0000313" key="4">
    <source>
        <dbReference type="Proteomes" id="UP001139516"/>
    </source>
</evidence>
<dbReference type="Proteomes" id="UP001139516">
    <property type="component" value="Unassembled WGS sequence"/>
</dbReference>
<keyword evidence="4" id="KW-1185">Reference proteome</keyword>
<keyword evidence="2" id="KW-0732">Signal</keyword>
<evidence type="ECO:0000313" key="3">
    <source>
        <dbReference type="EMBL" id="MCK8785997.1"/>
    </source>
</evidence>
<dbReference type="PANTHER" id="PTHR42928">
    <property type="entry name" value="TRICARBOXYLATE-BINDING PROTEIN"/>
    <property type="match status" value="1"/>
</dbReference>
<dbReference type="InterPro" id="IPR042100">
    <property type="entry name" value="Bug_dom1"/>
</dbReference>
<comment type="caution">
    <text evidence="3">The sequence shown here is derived from an EMBL/GenBank/DDBJ whole genome shotgun (WGS) entry which is preliminary data.</text>
</comment>
<gene>
    <name evidence="3" type="ORF">M0638_16595</name>
</gene>
<dbReference type="InterPro" id="IPR005064">
    <property type="entry name" value="BUG"/>
</dbReference>
<dbReference type="RefSeq" id="WP_248668116.1">
    <property type="nucleotide sequence ID" value="NZ_JALPRX010000072.1"/>
</dbReference>
<dbReference type="SUPFAM" id="SSF53850">
    <property type="entry name" value="Periplasmic binding protein-like II"/>
    <property type="match status" value="1"/>
</dbReference>
<dbReference type="AlphaFoldDB" id="A0A9X2BUW2"/>
<name>A0A9X2BUW2_9PROT</name>
<comment type="similarity">
    <text evidence="1">Belongs to the UPF0065 (bug) family.</text>
</comment>